<dbReference type="GeneID" id="14493421"/>
<dbReference type="Pfam" id="PF23627">
    <property type="entry name" value="LisH_WDR26"/>
    <property type="match status" value="1"/>
</dbReference>
<dbReference type="AlphaFoldDB" id="I2GWM6"/>
<feature type="region of interest" description="Disordered" evidence="4">
    <location>
        <begin position="690"/>
        <end position="722"/>
    </location>
</feature>
<keyword evidence="2" id="KW-0677">Repeat</keyword>
<dbReference type="GO" id="GO:0034657">
    <property type="term" value="C:GID complex"/>
    <property type="evidence" value="ECO:0007669"/>
    <property type="project" value="TreeGrafter"/>
</dbReference>
<feature type="repeat" description="WD" evidence="3">
    <location>
        <begin position="875"/>
        <end position="902"/>
    </location>
</feature>
<dbReference type="KEGG" id="tbl:TBLA_0A07380"/>
<evidence type="ECO:0000256" key="1">
    <source>
        <dbReference type="ARBA" id="ARBA00022574"/>
    </source>
</evidence>
<dbReference type="eggNOG" id="KOG0293">
    <property type="taxonomic scope" value="Eukaryota"/>
</dbReference>
<dbReference type="PROSITE" id="PS50294">
    <property type="entry name" value="WD_REPEATS_REGION"/>
    <property type="match status" value="1"/>
</dbReference>
<dbReference type="PANTHER" id="PTHR22838">
    <property type="entry name" value="WD REPEAT PROTEIN 26-RELATED"/>
    <property type="match status" value="1"/>
</dbReference>
<dbReference type="FunCoup" id="I2GWM6">
    <property type="interactions" value="509"/>
</dbReference>
<dbReference type="EMBL" id="HE806316">
    <property type="protein sequence ID" value="CCH58528.1"/>
    <property type="molecule type" value="Genomic_DNA"/>
</dbReference>
<name>I2GWM6_HENB6</name>
<dbReference type="STRING" id="1071380.I2GWM6"/>
<dbReference type="GO" id="GO:0043161">
    <property type="term" value="P:proteasome-mediated ubiquitin-dependent protein catabolic process"/>
    <property type="evidence" value="ECO:0007669"/>
    <property type="project" value="TreeGrafter"/>
</dbReference>
<dbReference type="Gene3D" id="2.130.10.10">
    <property type="entry name" value="YVTN repeat-like/Quinoprotein amine dehydrogenase"/>
    <property type="match status" value="2"/>
</dbReference>
<keyword evidence="1 3" id="KW-0853">WD repeat</keyword>
<keyword evidence="6" id="KW-1185">Reference proteome</keyword>
<dbReference type="InterPro" id="IPR001680">
    <property type="entry name" value="WD40_rpt"/>
</dbReference>
<sequence length="902" mass="102860">MSGQFDKTQLTKILIGALRDLGYNDSAITLQDESGGIKVESTIVQNFFNIINKKNNQFLKVSFFEIASLPLRYGCLKDDLPAESKDIGKEITINDWDTLVEFMSLQTKYIMDVLQNSFKRSTCSTDTLIRWCTVLKIFYLINQQIFFEIIFIHENPIKAITFLKSILRRLLLVWESTLYDINFTTSSPNDDEETVILDPNVNLGFTDFISIPKHLPTEIDYNFTNTYNSVSFNNNELNEIQFDRVNSDEIIRKLTALLTDPNQYYQLPVWRNHFIDSRIFLINEISKLINPDDLIPKNRLIELLNQSIKYQKSKDVFNISDSDSDDMTQQTSSYSQDSCTQISKNHDLSFEREFEYELDSNNTNTAVDDSTLVSTAASSVGSTIVSNSNSKFNTKRTTYNLLQNNVPTTKSLDFKKIYTISENTDEIWYLQFSPNGKYLASASSDTLTDKKILIYDVEDNFKVYKVLAGNDQCVLYLSFSPDSRYIVSCPFNEMANVYDIHSSGEKFLCNELFPNSSYSDANEKYYTQVLNPISSFQITKLRPQNINQNQPMLDGHHPLPGSPSLPTINNNNVGATHNANSNSNCPRIWSCDWLHSPIGKYVLAVGSPDREVVFYNIKKKKIIFRMNSFMGTSNPIIDSITGKREVFPRIHDLKVTFDDRYLILMSNQGIIDTYSLKDLLQSLEIEANNLSSSSSSSSPSPTPITSWNGGNNNNNGNHRNSIGLPKINLTRISRLMIQKKTTSITLPEMKSANDPLASKVLINLQSNEIQLWDFKQQILIQKYFGQKQEQFIIRSCLGYNNKLVASGSEDGRIYIWFRKHGNILHVIPAHVCESSRPATSQNSILLNQEDFPIISHRSKEAASKKKKREKNCNVVVWNPANKTMFASGGDDGFIHIWKVERS</sequence>
<dbReference type="HOGENOM" id="CLU_020885_0_0_1"/>
<dbReference type="InParanoid" id="I2GWM6"/>
<organism evidence="5 6">
    <name type="scientific">Henningerozyma blattae (strain ATCC 34711 / CBS 6284 / DSM 70876 / NBRC 10599 / NRRL Y-10934 / UCD 77-7)</name>
    <name type="common">Yeast</name>
    <name type="synonym">Tetrapisispora blattae</name>
    <dbReference type="NCBI Taxonomy" id="1071380"/>
    <lineage>
        <taxon>Eukaryota</taxon>
        <taxon>Fungi</taxon>
        <taxon>Dikarya</taxon>
        <taxon>Ascomycota</taxon>
        <taxon>Saccharomycotina</taxon>
        <taxon>Saccharomycetes</taxon>
        <taxon>Saccharomycetales</taxon>
        <taxon>Saccharomycetaceae</taxon>
        <taxon>Henningerozyma</taxon>
    </lineage>
</organism>
<protein>
    <submittedName>
        <fullName evidence="5">Uncharacterized protein</fullName>
    </submittedName>
</protein>
<accession>I2GWM6</accession>
<evidence type="ECO:0000256" key="4">
    <source>
        <dbReference type="SAM" id="MobiDB-lite"/>
    </source>
</evidence>
<dbReference type="OrthoDB" id="972532at2759"/>
<dbReference type="PROSITE" id="PS50082">
    <property type="entry name" value="WD_REPEATS_2"/>
    <property type="match status" value="1"/>
</dbReference>
<dbReference type="RefSeq" id="XP_004178047.1">
    <property type="nucleotide sequence ID" value="XM_004177999.1"/>
</dbReference>
<proteinExistence type="predicted"/>
<dbReference type="Pfam" id="PF00400">
    <property type="entry name" value="WD40"/>
    <property type="match status" value="4"/>
</dbReference>
<dbReference type="InterPro" id="IPR051350">
    <property type="entry name" value="WD_repeat-ST_regulator"/>
</dbReference>
<evidence type="ECO:0000313" key="6">
    <source>
        <dbReference type="Proteomes" id="UP000002866"/>
    </source>
</evidence>
<dbReference type="InterPro" id="IPR015943">
    <property type="entry name" value="WD40/YVTN_repeat-like_dom_sf"/>
</dbReference>
<evidence type="ECO:0000256" key="3">
    <source>
        <dbReference type="PROSITE-ProRule" id="PRU00221"/>
    </source>
</evidence>
<dbReference type="OMA" id="KNMTCIS"/>
<dbReference type="SUPFAM" id="SSF50978">
    <property type="entry name" value="WD40 repeat-like"/>
    <property type="match status" value="1"/>
</dbReference>
<dbReference type="SMART" id="SM00320">
    <property type="entry name" value="WD40"/>
    <property type="match status" value="5"/>
</dbReference>
<evidence type="ECO:0000256" key="2">
    <source>
        <dbReference type="ARBA" id="ARBA00022737"/>
    </source>
</evidence>
<dbReference type="InterPro" id="IPR036322">
    <property type="entry name" value="WD40_repeat_dom_sf"/>
</dbReference>
<gene>
    <name evidence="5" type="primary">TBLA0A07380</name>
    <name evidence="5" type="ORF">TBLA_0A07380</name>
</gene>
<dbReference type="Proteomes" id="UP000002866">
    <property type="component" value="Chromosome 1"/>
</dbReference>
<feature type="compositionally biased region" description="Low complexity" evidence="4">
    <location>
        <begin position="691"/>
        <end position="717"/>
    </location>
</feature>
<evidence type="ECO:0000313" key="5">
    <source>
        <dbReference type="EMBL" id="CCH58528.1"/>
    </source>
</evidence>
<dbReference type="PANTHER" id="PTHR22838:SF0">
    <property type="entry name" value="WD REPEAT-CONTAINING PROTEIN 26"/>
    <property type="match status" value="1"/>
</dbReference>
<reference evidence="5 6" key="1">
    <citation type="journal article" date="2011" name="Proc. Natl. Acad. Sci. U.S.A.">
        <title>Evolutionary erosion of yeast sex chromosomes by mating-type switching accidents.</title>
        <authorList>
            <person name="Gordon J.L."/>
            <person name="Armisen D."/>
            <person name="Proux-Wera E."/>
            <person name="Oheigeartaigh S.S."/>
            <person name="Byrne K.P."/>
            <person name="Wolfe K.H."/>
        </authorList>
    </citation>
    <scope>NUCLEOTIDE SEQUENCE [LARGE SCALE GENOMIC DNA]</scope>
    <source>
        <strain evidence="6">ATCC 34711 / CBS 6284 / DSM 70876 / NBRC 10599 / NRRL Y-10934 / UCD 77-7</strain>
    </source>
</reference>